<gene>
    <name evidence="6" type="ORF">WDJ50_10690</name>
</gene>
<dbReference type="EMBL" id="CP149782">
    <property type="protein sequence ID" value="WYF43878.1"/>
    <property type="molecule type" value="Genomic_DNA"/>
</dbReference>
<dbReference type="RefSeq" id="WP_339094936.1">
    <property type="nucleotide sequence ID" value="NZ_CP149782.1"/>
</dbReference>
<accession>A0AAU6Q0I8</accession>
<feature type="transmembrane region" description="Helical" evidence="5">
    <location>
        <begin position="19"/>
        <end position="35"/>
    </location>
</feature>
<keyword evidence="4 5" id="KW-0472">Membrane</keyword>
<evidence type="ECO:0000256" key="4">
    <source>
        <dbReference type="ARBA" id="ARBA00023136"/>
    </source>
</evidence>
<evidence type="ECO:0000256" key="5">
    <source>
        <dbReference type="SAM" id="Phobius"/>
    </source>
</evidence>
<dbReference type="InterPro" id="IPR003339">
    <property type="entry name" value="ABC/ECF_trnsptr_transmembrane"/>
</dbReference>
<proteinExistence type="predicted"/>
<sequence>MTLGLYVPRESPLHRLRPAPKLVAVLVAGVVVFWVRDWRVLLALLALTLSLYGLARLGWRASWVQLRPSLGVLLFLFVVQSLLADVESGAVTVLRFGVLLLLSSLVTLTTRVSDLLAALERAMQPLARVGVNPAKVSLAVSLTLRFIPVVVQTVNDVRDAQRARGSEKNMVALTVPVIVRTLKMADDVADAIEARSWE</sequence>
<reference evidence="6" key="1">
    <citation type="submission" date="2024-03" db="EMBL/GenBank/DDBJ databases">
        <title>Deinococcus weizhi sp. nov., isolated from human skin.</title>
        <authorList>
            <person name="Wei Z."/>
            <person name="Tian F."/>
            <person name="Yang C."/>
            <person name="Xin L.T."/>
            <person name="Wen Z.J."/>
            <person name="Lan K.C."/>
            <person name="Yu L."/>
            <person name="Zhe W."/>
            <person name="Dan F.D."/>
            <person name="Jun W."/>
            <person name="Rui Z."/>
            <person name="Yong X.J."/>
            <person name="Ting Y."/>
            <person name="Wei X."/>
            <person name="Xu Z.G."/>
            <person name="Xin Z."/>
            <person name="Dong F.G."/>
            <person name="Ni X.M."/>
            <person name="Zheng M.G."/>
            <person name="Chun Y."/>
            <person name="Qian W.X."/>
        </authorList>
    </citation>
    <scope>NUCLEOTIDE SEQUENCE</scope>
    <source>
        <strain evidence="6">VB142</strain>
    </source>
</reference>
<evidence type="ECO:0000256" key="1">
    <source>
        <dbReference type="ARBA" id="ARBA00004141"/>
    </source>
</evidence>
<evidence type="ECO:0000256" key="2">
    <source>
        <dbReference type="ARBA" id="ARBA00022692"/>
    </source>
</evidence>
<dbReference type="GO" id="GO:0005886">
    <property type="term" value="C:plasma membrane"/>
    <property type="evidence" value="ECO:0007669"/>
    <property type="project" value="UniProtKB-ARBA"/>
</dbReference>
<comment type="subcellular location">
    <subcellularLocation>
        <location evidence="1">Membrane</location>
        <topology evidence="1">Multi-pass membrane protein</topology>
    </subcellularLocation>
</comment>
<protein>
    <submittedName>
        <fullName evidence="6">Energy-coupling factor transporter transmembrane protein EcfT</fullName>
    </submittedName>
</protein>
<dbReference type="AlphaFoldDB" id="A0AAU6Q0I8"/>
<organism evidence="6">
    <name type="scientific">Deinococcus sp. VB142</name>
    <dbReference type="NCBI Taxonomy" id="3112952"/>
    <lineage>
        <taxon>Bacteria</taxon>
        <taxon>Thermotogati</taxon>
        <taxon>Deinococcota</taxon>
        <taxon>Deinococci</taxon>
        <taxon>Deinococcales</taxon>
        <taxon>Deinococcaceae</taxon>
        <taxon>Deinococcus</taxon>
    </lineage>
</organism>
<dbReference type="PANTHER" id="PTHR33514">
    <property type="entry name" value="PROTEIN ABCI12, CHLOROPLASTIC"/>
    <property type="match status" value="1"/>
</dbReference>
<evidence type="ECO:0000313" key="6">
    <source>
        <dbReference type="EMBL" id="WYF43878.1"/>
    </source>
</evidence>
<feature type="transmembrane region" description="Helical" evidence="5">
    <location>
        <begin position="66"/>
        <end position="84"/>
    </location>
</feature>
<dbReference type="CDD" id="cd16914">
    <property type="entry name" value="EcfT"/>
    <property type="match status" value="1"/>
</dbReference>
<dbReference type="Pfam" id="PF02361">
    <property type="entry name" value="CbiQ"/>
    <property type="match status" value="1"/>
</dbReference>
<keyword evidence="2 5" id="KW-0812">Transmembrane</keyword>
<dbReference type="PANTHER" id="PTHR33514:SF13">
    <property type="entry name" value="PROTEIN ABCI12, CHLOROPLASTIC"/>
    <property type="match status" value="1"/>
</dbReference>
<evidence type="ECO:0000256" key="3">
    <source>
        <dbReference type="ARBA" id="ARBA00022989"/>
    </source>
</evidence>
<feature type="transmembrane region" description="Helical" evidence="5">
    <location>
        <begin position="41"/>
        <end position="59"/>
    </location>
</feature>
<name>A0AAU6Q0I8_9DEIO</name>
<keyword evidence="3 5" id="KW-1133">Transmembrane helix</keyword>